<feature type="binding site" evidence="6">
    <location>
        <position position="122"/>
    </location>
    <ligand>
        <name>S-adenosyl-L-methionine</name>
        <dbReference type="ChEBI" id="CHEBI:59789"/>
    </ligand>
</feature>
<dbReference type="AlphaFoldDB" id="A0A6M2BYN7"/>
<dbReference type="PANTHER" id="PTHR24422">
    <property type="entry name" value="CHEMOTAXIS PROTEIN METHYLTRANSFERASE"/>
    <property type="match status" value="1"/>
</dbReference>
<feature type="domain" description="CheR-type methyltransferase" evidence="7">
    <location>
        <begin position="6"/>
        <end position="279"/>
    </location>
</feature>
<feature type="binding site" evidence="6">
    <location>
        <position position="83"/>
    </location>
    <ligand>
        <name>S-adenosyl-L-methionine</name>
        <dbReference type="ChEBI" id="CHEBI:59789"/>
    </ligand>
</feature>
<dbReference type="Gene3D" id="1.10.155.10">
    <property type="entry name" value="Chemotaxis receptor methyltransferase CheR, N-terminal domain"/>
    <property type="match status" value="1"/>
</dbReference>
<dbReference type="InterPro" id="IPR036804">
    <property type="entry name" value="CheR_N_sf"/>
</dbReference>
<comment type="caution">
    <text evidence="8">The sequence shown here is derived from an EMBL/GenBank/DDBJ whole genome shotgun (WGS) entry which is preliminary data.</text>
</comment>
<evidence type="ECO:0000259" key="7">
    <source>
        <dbReference type="PROSITE" id="PS50123"/>
    </source>
</evidence>
<dbReference type="PIRSF" id="PIRSF000410">
    <property type="entry name" value="CheR"/>
    <property type="match status" value="1"/>
</dbReference>
<dbReference type="GO" id="GO:0008983">
    <property type="term" value="F:protein-glutamate O-methyltransferase activity"/>
    <property type="evidence" value="ECO:0007669"/>
    <property type="project" value="UniProtKB-EC"/>
</dbReference>
<feature type="binding site" evidence="6">
    <location>
        <begin position="223"/>
        <end position="224"/>
    </location>
    <ligand>
        <name>S-adenosyl-L-methionine</name>
        <dbReference type="ChEBI" id="CHEBI:59789"/>
    </ligand>
</feature>
<keyword evidence="3 5" id="KW-0808">Transferase</keyword>
<dbReference type="PANTHER" id="PTHR24422:SF19">
    <property type="entry name" value="CHEMOTAXIS PROTEIN METHYLTRANSFERASE"/>
    <property type="match status" value="1"/>
</dbReference>
<dbReference type="InterPro" id="IPR029063">
    <property type="entry name" value="SAM-dependent_MTases_sf"/>
</dbReference>
<evidence type="ECO:0000256" key="1">
    <source>
        <dbReference type="ARBA" id="ARBA00001541"/>
    </source>
</evidence>
<dbReference type="InterPro" id="IPR022641">
    <property type="entry name" value="CheR_N"/>
</dbReference>
<name>A0A6M2BYN7_9GAMM</name>
<dbReference type="EMBL" id="JAAMOW010000011">
    <property type="protein sequence ID" value="NGY06887.1"/>
    <property type="molecule type" value="Genomic_DNA"/>
</dbReference>
<dbReference type="SUPFAM" id="SSF53335">
    <property type="entry name" value="S-adenosyl-L-methionine-dependent methyltransferases"/>
    <property type="match status" value="1"/>
</dbReference>
<dbReference type="Gene3D" id="3.40.50.150">
    <property type="entry name" value="Vaccinia Virus protein VP39"/>
    <property type="match status" value="1"/>
</dbReference>
<dbReference type="GO" id="GO:0032259">
    <property type="term" value="P:methylation"/>
    <property type="evidence" value="ECO:0007669"/>
    <property type="project" value="UniProtKB-KW"/>
</dbReference>
<reference evidence="8 9" key="1">
    <citation type="journal article" date="2014" name="Int. J. Syst. Evol. Microbiol.">
        <title>Solimonas terrae sp. nov., isolated from soil.</title>
        <authorList>
            <person name="Kim S.J."/>
            <person name="Moon J.Y."/>
            <person name="Weon H.Y."/>
            <person name="Ahn J.H."/>
            <person name="Chen W.M."/>
            <person name="Kwon S.W."/>
        </authorList>
    </citation>
    <scope>NUCLEOTIDE SEQUENCE [LARGE SCALE GENOMIC DNA]</scope>
    <source>
        <strain evidence="8 9">KIS83-12</strain>
    </source>
</reference>
<sequence length="284" mass="32108">MSDHNEASREFHFTARDFERVRRMIYARAGIALAGGKEDLVYSRLARRLRACGEQRFDRYLDALEASATSPEWEGFTNALTTNLTSFFREAHHFDQLQQFLRCLPRDHHARIWCAAASTGEEPYSIAISAAEAGGRVPPPVEIVATDIDTQVLVTAARGVYPLERVAQLDKALLRRYFRRGTGPNEGYARILPELSGVIDFHALNLLEARWDLRGPFDAIFCRNVMIYFDKPTQIKLMRRLADLLVPNGLLFTGHSESFFNLGDMLKPCGRTAYRRVALGEVAA</sequence>
<dbReference type="InterPro" id="IPR050903">
    <property type="entry name" value="Bact_Chemotaxis_MeTrfase"/>
</dbReference>
<protein>
    <recommendedName>
        <fullName evidence="5">Chemotaxis protein methyltransferase</fullName>
        <ecNumber evidence="5">2.1.1.80</ecNumber>
    </recommendedName>
</protein>
<gene>
    <name evidence="8" type="ORF">G7Y85_19105</name>
</gene>
<dbReference type="Pfam" id="PF03705">
    <property type="entry name" value="CheR_N"/>
    <property type="match status" value="1"/>
</dbReference>
<dbReference type="Pfam" id="PF01739">
    <property type="entry name" value="CheR"/>
    <property type="match status" value="1"/>
</dbReference>
<dbReference type="RefSeq" id="WP_166261388.1">
    <property type="nucleotide sequence ID" value="NZ_JAAMOW010000011.1"/>
</dbReference>
<dbReference type="EC" id="2.1.1.80" evidence="5"/>
<dbReference type="InterPro" id="IPR022642">
    <property type="entry name" value="CheR_C"/>
</dbReference>
<keyword evidence="9" id="KW-1185">Reference proteome</keyword>
<dbReference type="PROSITE" id="PS50123">
    <property type="entry name" value="CHER"/>
    <property type="match status" value="1"/>
</dbReference>
<feature type="binding site" evidence="6">
    <location>
        <position position="89"/>
    </location>
    <ligand>
        <name>S-adenosyl-L-methionine</name>
        <dbReference type="ChEBI" id="CHEBI:59789"/>
    </ligand>
</feature>
<feature type="binding site" evidence="6">
    <location>
        <begin position="205"/>
        <end position="206"/>
    </location>
    <ligand>
        <name>S-adenosyl-L-methionine</name>
        <dbReference type="ChEBI" id="CHEBI:59789"/>
    </ligand>
</feature>
<evidence type="ECO:0000313" key="8">
    <source>
        <dbReference type="EMBL" id="NGY06887.1"/>
    </source>
</evidence>
<dbReference type="InterPro" id="IPR026024">
    <property type="entry name" value="Chemotaxis_MeTrfase_CheR"/>
</dbReference>
<dbReference type="SMART" id="SM00138">
    <property type="entry name" value="MeTrc"/>
    <property type="match status" value="1"/>
</dbReference>
<evidence type="ECO:0000313" key="9">
    <source>
        <dbReference type="Proteomes" id="UP000472676"/>
    </source>
</evidence>
<evidence type="ECO:0000256" key="2">
    <source>
        <dbReference type="ARBA" id="ARBA00022603"/>
    </source>
</evidence>
<organism evidence="8 9">
    <name type="scientific">Solimonas terrae</name>
    <dbReference type="NCBI Taxonomy" id="1396819"/>
    <lineage>
        <taxon>Bacteria</taxon>
        <taxon>Pseudomonadati</taxon>
        <taxon>Pseudomonadota</taxon>
        <taxon>Gammaproteobacteria</taxon>
        <taxon>Nevskiales</taxon>
        <taxon>Nevskiaceae</taxon>
        <taxon>Solimonas</taxon>
    </lineage>
</organism>
<evidence type="ECO:0000256" key="3">
    <source>
        <dbReference type="ARBA" id="ARBA00022679"/>
    </source>
</evidence>
<evidence type="ECO:0000256" key="5">
    <source>
        <dbReference type="PIRNR" id="PIRNR000410"/>
    </source>
</evidence>
<evidence type="ECO:0000256" key="6">
    <source>
        <dbReference type="PIRSR" id="PIRSR000410-1"/>
    </source>
</evidence>
<keyword evidence="4 5" id="KW-0949">S-adenosyl-L-methionine</keyword>
<feature type="binding site" evidence="6">
    <location>
        <position position="147"/>
    </location>
    <ligand>
        <name>S-adenosyl-L-methionine</name>
        <dbReference type="ChEBI" id="CHEBI:59789"/>
    </ligand>
</feature>
<dbReference type="SUPFAM" id="SSF47757">
    <property type="entry name" value="Chemotaxis receptor methyltransferase CheR, N-terminal domain"/>
    <property type="match status" value="1"/>
</dbReference>
<proteinExistence type="predicted"/>
<feature type="binding site" evidence="6">
    <location>
        <position position="85"/>
    </location>
    <ligand>
        <name>S-adenosyl-L-methionine</name>
        <dbReference type="ChEBI" id="CHEBI:59789"/>
    </ligand>
</feature>
<evidence type="ECO:0000256" key="4">
    <source>
        <dbReference type="ARBA" id="ARBA00022691"/>
    </source>
</evidence>
<dbReference type="Proteomes" id="UP000472676">
    <property type="component" value="Unassembled WGS sequence"/>
</dbReference>
<dbReference type="InterPro" id="IPR000780">
    <property type="entry name" value="CheR_MeTrfase"/>
</dbReference>
<comment type="catalytic activity">
    <reaction evidence="1 5">
        <text>L-glutamyl-[protein] + S-adenosyl-L-methionine = [protein]-L-glutamate 5-O-methyl ester + S-adenosyl-L-homocysteine</text>
        <dbReference type="Rhea" id="RHEA:24452"/>
        <dbReference type="Rhea" id="RHEA-COMP:10208"/>
        <dbReference type="Rhea" id="RHEA-COMP:10311"/>
        <dbReference type="ChEBI" id="CHEBI:29973"/>
        <dbReference type="ChEBI" id="CHEBI:57856"/>
        <dbReference type="ChEBI" id="CHEBI:59789"/>
        <dbReference type="ChEBI" id="CHEBI:82795"/>
        <dbReference type="EC" id="2.1.1.80"/>
    </reaction>
</comment>
<keyword evidence="2 5" id="KW-0489">Methyltransferase</keyword>
<comment type="function">
    <text evidence="5">Methylation of the membrane-bound methyl-accepting chemotaxis proteins (MCP) to form gamma-glutamyl methyl ester residues in MCP.</text>
</comment>
<dbReference type="PRINTS" id="PR00996">
    <property type="entry name" value="CHERMTFRASE"/>
</dbReference>
<accession>A0A6M2BYN7</accession>